<proteinExistence type="predicted"/>
<protein>
    <submittedName>
        <fullName evidence="4">Bacteriophage tail protein</fullName>
    </submittedName>
</protein>
<dbReference type="Pfam" id="PF21683">
    <property type="entry name" value="GpP-like_1st"/>
    <property type="match status" value="1"/>
</dbReference>
<organism evidence="4 5">
    <name type="scientific">Saccharibacter floricola DSM 15669</name>
    <dbReference type="NCBI Taxonomy" id="1123227"/>
    <lineage>
        <taxon>Bacteria</taxon>
        <taxon>Pseudomonadati</taxon>
        <taxon>Pseudomonadota</taxon>
        <taxon>Alphaproteobacteria</taxon>
        <taxon>Acetobacterales</taxon>
        <taxon>Acetobacteraceae</taxon>
        <taxon>Saccharibacter</taxon>
    </lineage>
</organism>
<dbReference type="SUPFAM" id="SSF69279">
    <property type="entry name" value="Phage tail proteins"/>
    <property type="match status" value="2"/>
</dbReference>
<sequence>MSKTDPNALKVTIDNHELTGWQNYSYHAGIDLIPWQLSLSATLHQLDNHDLSFTVGASATVMMGETLMLTGYLVSTSESINANGHTISLIIGSKTQDLTDCSASLVTSDLTLGGNENNGRTLSSMVTQLCAPFGVSVTVDPQIDNPVIPLFAINLTETPYAIIDRLCRQVGLLFTDTAEGNIHLTTVQKAAEKTPSFRYGDTIEEYEEQHSTTNRYSIIKAVLQTSNLLSSEPNSADYVSQVKASESGKQATDPGMTRYRPLLIPVDLGDANFDVAGKRVLWEVARRSGRSQPITITVSGHRDEHGALYTPNTRVTLTKPDDSRVDLVIANVTYEGSANGRRTQLTLLTSASLTPQPIVNKVNQKAGAAAQNDSARH</sequence>
<dbReference type="Pfam" id="PF21929">
    <property type="entry name" value="GpP_4th"/>
    <property type="match status" value="1"/>
</dbReference>
<dbReference type="Gene3D" id="3.30.1920.10">
    <property type="entry name" value="Baseplate protein-like domains - 2 layer sandwich fold"/>
    <property type="match status" value="1"/>
</dbReference>
<dbReference type="InterPro" id="IPR026276">
    <property type="entry name" value="Baseplate_GpP"/>
</dbReference>
<dbReference type="Gene3D" id="2.30.300.10">
    <property type="entry name" value="Baseplate protein-like domain - beta roll fold"/>
    <property type="match status" value="1"/>
</dbReference>
<keyword evidence="5" id="KW-1185">Reference proteome</keyword>
<dbReference type="RefSeq" id="WP_018981136.1">
    <property type="nucleotide sequence ID" value="NZ_BAQD01000061.1"/>
</dbReference>
<evidence type="ECO:0000313" key="4">
    <source>
        <dbReference type="EMBL" id="GBQ08003.1"/>
    </source>
</evidence>
<reference evidence="4" key="1">
    <citation type="submission" date="2013-04" db="EMBL/GenBank/DDBJ databases">
        <title>The genome sequencing project of 58 acetic acid bacteria.</title>
        <authorList>
            <person name="Okamoto-Kainuma A."/>
            <person name="Ishikawa M."/>
            <person name="Umino S."/>
            <person name="Koizumi Y."/>
            <person name="Shiwa Y."/>
            <person name="Yoshikawa H."/>
            <person name="Matsutani M."/>
            <person name="Matsushita K."/>
        </authorList>
    </citation>
    <scope>NUCLEOTIDE SEQUENCE</scope>
    <source>
        <strain evidence="4">DSM 15669</strain>
    </source>
</reference>
<feature type="domain" description="Baseplate hub protein gp44-like N-terminal" evidence="1">
    <location>
        <begin position="9"/>
        <end position="89"/>
    </location>
</feature>
<evidence type="ECO:0000259" key="1">
    <source>
        <dbReference type="Pfam" id="PF21683"/>
    </source>
</evidence>
<dbReference type="InterPro" id="IPR023399">
    <property type="entry name" value="Baseplate-like_2-layer_sand"/>
</dbReference>
<dbReference type="InterPro" id="IPR053981">
    <property type="entry name" value="Gp44/GpP-like_2nd"/>
</dbReference>
<evidence type="ECO:0000313" key="5">
    <source>
        <dbReference type="Proteomes" id="UP001062901"/>
    </source>
</evidence>
<feature type="domain" description="Baseplate hub protein gp44/GpP-like second" evidence="3">
    <location>
        <begin position="95"/>
        <end position="185"/>
    </location>
</feature>
<dbReference type="Proteomes" id="UP001062901">
    <property type="component" value="Unassembled WGS sequence"/>
</dbReference>
<comment type="caution">
    <text evidence="4">The sequence shown here is derived from an EMBL/GenBank/DDBJ whole genome shotgun (WGS) entry which is preliminary data.</text>
</comment>
<dbReference type="Gene3D" id="3.55.50.10">
    <property type="entry name" value="Baseplate protein-like domains"/>
    <property type="match status" value="1"/>
</dbReference>
<evidence type="ECO:0000259" key="3">
    <source>
        <dbReference type="Pfam" id="PF22255"/>
    </source>
</evidence>
<dbReference type="Pfam" id="PF22255">
    <property type="entry name" value="Gp44-like_2nd"/>
    <property type="match status" value="1"/>
</dbReference>
<name>A0ABQ0P079_9PROT</name>
<accession>A0ABQ0P079</accession>
<dbReference type="PIRSF" id="PIRSF004440">
    <property type="entry name" value="GpP"/>
    <property type="match status" value="1"/>
</dbReference>
<dbReference type="InterPro" id="IPR049354">
    <property type="entry name" value="GpP-like_N"/>
</dbReference>
<dbReference type="InterPro" id="IPR053982">
    <property type="entry name" value="Gp44/GpP-like_C"/>
</dbReference>
<gene>
    <name evidence="4" type="ORF">AA15669_1614</name>
</gene>
<dbReference type="EMBL" id="BAQD01000061">
    <property type="protein sequence ID" value="GBQ08003.1"/>
    <property type="molecule type" value="Genomic_DNA"/>
</dbReference>
<evidence type="ECO:0000259" key="2">
    <source>
        <dbReference type="Pfam" id="PF21929"/>
    </source>
</evidence>
<feature type="domain" description="Baseplate hub protein gp44/GpP-like C-terminal" evidence="2">
    <location>
        <begin position="276"/>
        <end position="350"/>
    </location>
</feature>